<gene>
    <name evidence="1" type="ORF">JFL75_05570</name>
</gene>
<accession>A0A7T7XQ30</accession>
<protein>
    <submittedName>
        <fullName evidence="1">Type II toxin-antitoxin system VapB family antitoxin</fullName>
    </submittedName>
</protein>
<dbReference type="Pfam" id="PF09957">
    <property type="entry name" value="VapB_antitoxin"/>
    <property type="match status" value="1"/>
</dbReference>
<organism evidence="1 2">
    <name type="scientific">Breznakiella homolactica</name>
    <dbReference type="NCBI Taxonomy" id="2798577"/>
    <lineage>
        <taxon>Bacteria</taxon>
        <taxon>Pseudomonadati</taxon>
        <taxon>Spirochaetota</taxon>
        <taxon>Spirochaetia</taxon>
        <taxon>Spirochaetales</taxon>
        <taxon>Breznakiellaceae</taxon>
        <taxon>Breznakiella</taxon>
    </lineage>
</organism>
<sequence>MRTNIVLNDELVEEAFKYSTNITTKKELVETALQEYVNNRKRKNLKDLRGKIQFRDDYDYKSMREKK</sequence>
<reference evidence="1" key="1">
    <citation type="submission" date="2021-01" db="EMBL/GenBank/DDBJ databases">
        <title>Description of Breznakiella homolactica.</title>
        <authorList>
            <person name="Song Y."/>
            <person name="Brune A."/>
        </authorList>
    </citation>
    <scope>NUCLEOTIDE SEQUENCE</scope>
    <source>
        <strain evidence="1">RmG30</strain>
    </source>
</reference>
<dbReference type="KEGG" id="bhc:JFL75_05570"/>
<keyword evidence="2" id="KW-1185">Reference proteome</keyword>
<evidence type="ECO:0000313" key="1">
    <source>
        <dbReference type="EMBL" id="QQO10388.1"/>
    </source>
</evidence>
<dbReference type="EMBL" id="CP067089">
    <property type="protein sequence ID" value="QQO10388.1"/>
    <property type="molecule type" value="Genomic_DNA"/>
</dbReference>
<evidence type="ECO:0000313" key="2">
    <source>
        <dbReference type="Proteomes" id="UP000595917"/>
    </source>
</evidence>
<proteinExistence type="predicted"/>
<dbReference type="RefSeq" id="WP_215627692.1">
    <property type="nucleotide sequence ID" value="NZ_CP067089.2"/>
</dbReference>
<dbReference type="Proteomes" id="UP000595917">
    <property type="component" value="Chromosome"/>
</dbReference>
<dbReference type="InterPro" id="IPR019239">
    <property type="entry name" value="VapB_antitoxin"/>
</dbReference>
<dbReference type="AlphaFoldDB" id="A0A7T7XQ30"/>
<name>A0A7T7XQ30_9SPIR</name>